<comment type="caution">
    <text evidence="9">The sequence shown here is derived from an EMBL/GenBank/DDBJ whole genome shotgun (WGS) entry which is preliminary data.</text>
</comment>
<dbReference type="PANTHER" id="PTHR30537">
    <property type="entry name" value="HTH-TYPE TRANSCRIPTIONAL REGULATOR"/>
    <property type="match status" value="1"/>
</dbReference>
<evidence type="ECO:0000256" key="6">
    <source>
        <dbReference type="ARBA" id="ARBA00067332"/>
    </source>
</evidence>
<dbReference type="InterPro" id="IPR036390">
    <property type="entry name" value="WH_DNA-bd_sf"/>
</dbReference>
<dbReference type="InterPro" id="IPR058163">
    <property type="entry name" value="LysR-type_TF_proteobact-type"/>
</dbReference>
<protein>
    <recommendedName>
        <fullName evidence="6">HTH-type transcriptional regulator TtuA</fullName>
    </recommendedName>
    <alternativeName>
        <fullName evidence="7">Tartrate utilization transcriptional regulator</fullName>
    </alternativeName>
</protein>
<reference evidence="10" key="1">
    <citation type="submission" date="2018-11" db="EMBL/GenBank/DDBJ databases">
        <title>Rhizobium chutanense sp. nov., isolated from root nodules of Phaseolus vulgaris in China.</title>
        <authorList>
            <person name="Huo Y."/>
        </authorList>
    </citation>
    <scope>NUCLEOTIDE SEQUENCE [LARGE SCALE GENOMIC DNA]</scope>
    <source>
        <strain evidence="10">CCBAU 65647</strain>
    </source>
</reference>
<dbReference type="Pfam" id="PF03466">
    <property type="entry name" value="LysR_substrate"/>
    <property type="match status" value="1"/>
</dbReference>
<dbReference type="SUPFAM" id="SSF46785">
    <property type="entry name" value="Winged helix' DNA-binding domain"/>
    <property type="match status" value="1"/>
</dbReference>
<accession>A0A3S0T9E6</accession>
<name>A0A3S0T9E6_9HYPH</name>
<dbReference type="AlphaFoldDB" id="A0A3S0T9E6"/>
<dbReference type="InterPro" id="IPR000847">
    <property type="entry name" value="LysR_HTH_N"/>
</dbReference>
<dbReference type="Gene3D" id="1.10.10.10">
    <property type="entry name" value="Winged helix-like DNA-binding domain superfamily/Winged helix DNA-binding domain"/>
    <property type="match status" value="1"/>
</dbReference>
<dbReference type="InterPro" id="IPR036388">
    <property type="entry name" value="WH-like_DNA-bd_sf"/>
</dbReference>
<keyword evidence="2" id="KW-0805">Transcription regulation</keyword>
<organism evidence="9 10">
    <name type="scientific">Rhizobium vallis</name>
    <dbReference type="NCBI Taxonomy" id="634290"/>
    <lineage>
        <taxon>Bacteria</taxon>
        <taxon>Pseudomonadati</taxon>
        <taxon>Pseudomonadota</taxon>
        <taxon>Alphaproteobacteria</taxon>
        <taxon>Hyphomicrobiales</taxon>
        <taxon>Rhizobiaceae</taxon>
        <taxon>Rhizobium/Agrobacterium group</taxon>
        <taxon>Rhizobium</taxon>
    </lineage>
</organism>
<comment type="similarity">
    <text evidence="1">Belongs to the LysR transcriptional regulatory family.</text>
</comment>
<sequence length="310" mass="33819">MFDGRLLNGVSVLAAVVESGSFARAGEALGLTASGISRAVARLESRIGVRLLDRTTRSLRLTDDGTRFYEQVVPLLGGIEEAAAYAAGTTQTVRVRLRINVDPYFSRLILGPNFGAFLDRYPDLQIEVVTRNEIGDLVADGMDVAVRFGEIPAKSSLIARQLFRTRVITVAAPSYLKRHGTPKLPADLTDHTCILYQDPLTGRPFEWELRRGKKVVPIETRGRILVNDAGTTLATCLAGIGIAQVFSLGMKPYLDSGQLVDLYPDWPDETFPLHCFYTSRHHVPAKVRTFIDFCVEIVGSAAGGGRSALA</sequence>
<keyword evidence="4" id="KW-0804">Transcription</keyword>
<keyword evidence="3" id="KW-0238">DNA-binding</keyword>
<evidence type="ECO:0000256" key="4">
    <source>
        <dbReference type="ARBA" id="ARBA00023163"/>
    </source>
</evidence>
<proteinExistence type="inferred from homology"/>
<evidence type="ECO:0000313" key="9">
    <source>
        <dbReference type="EMBL" id="RUM22301.1"/>
    </source>
</evidence>
<dbReference type="GO" id="GO:0003677">
    <property type="term" value="F:DNA binding"/>
    <property type="evidence" value="ECO:0007669"/>
    <property type="project" value="UniProtKB-KW"/>
</dbReference>
<dbReference type="CDD" id="cd08422">
    <property type="entry name" value="PBP2_CrgA_like"/>
    <property type="match status" value="1"/>
</dbReference>
<evidence type="ECO:0000256" key="2">
    <source>
        <dbReference type="ARBA" id="ARBA00023015"/>
    </source>
</evidence>
<dbReference type="FunFam" id="1.10.10.10:FF:000001">
    <property type="entry name" value="LysR family transcriptional regulator"/>
    <property type="match status" value="1"/>
</dbReference>
<evidence type="ECO:0000256" key="1">
    <source>
        <dbReference type="ARBA" id="ARBA00009437"/>
    </source>
</evidence>
<evidence type="ECO:0000256" key="3">
    <source>
        <dbReference type="ARBA" id="ARBA00023125"/>
    </source>
</evidence>
<dbReference type="InterPro" id="IPR005119">
    <property type="entry name" value="LysR_subst-bd"/>
</dbReference>
<dbReference type="SUPFAM" id="SSF53850">
    <property type="entry name" value="Periplasmic binding protein-like II"/>
    <property type="match status" value="1"/>
</dbReference>
<dbReference type="Gene3D" id="3.40.190.290">
    <property type="match status" value="1"/>
</dbReference>
<dbReference type="Proteomes" id="UP000278823">
    <property type="component" value="Unassembled WGS sequence"/>
</dbReference>
<dbReference type="GO" id="GO:0003700">
    <property type="term" value="F:DNA-binding transcription factor activity"/>
    <property type="evidence" value="ECO:0007669"/>
    <property type="project" value="InterPro"/>
</dbReference>
<dbReference type="Pfam" id="PF00126">
    <property type="entry name" value="HTH_1"/>
    <property type="match status" value="1"/>
</dbReference>
<dbReference type="RefSeq" id="WP_126924033.1">
    <property type="nucleotide sequence ID" value="NZ_ML133695.1"/>
</dbReference>
<dbReference type="PROSITE" id="PS50931">
    <property type="entry name" value="HTH_LYSR"/>
    <property type="match status" value="1"/>
</dbReference>
<dbReference type="OrthoDB" id="9813056at2"/>
<keyword evidence="10" id="KW-1185">Reference proteome</keyword>
<evidence type="ECO:0000256" key="7">
    <source>
        <dbReference type="ARBA" id="ARBA00083243"/>
    </source>
</evidence>
<evidence type="ECO:0000259" key="8">
    <source>
        <dbReference type="PROSITE" id="PS50931"/>
    </source>
</evidence>
<comment type="function">
    <text evidence="5">Transcriptional regulator of the ttuABCDE tartrate utilization operon.</text>
</comment>
<gene>
    <name evidence="9" type="ORF">EFQ99_25820</name>
</gene>
<dbReference type="EMBL" id="RJTH01000010">
    <property type="protein sequence ID" value="RUM22301.1"/>
    <property type="molecule type" value="Genomic_DNA"/>
</dbReference>
<evidence type="ECO:0000256" key="5">
    <source>
        <dbReference type="ARBA" id="ARBA00054626"/>
    </source>
</evidence>
<feature type="domain" description="HTH lysR-type" evidence="8">
    <location>
        <begin position="5"/>
        <end position="62"/>
    </location>
</feature>
<dbReference type="PANTHER" id="PTHR30537:SF5">
    <property type="entry name" value="HTH-TYPE TRANSCRIPTIONAL ACTIVATOR TTDR-RELATED"/>
    <property type="match status" value="1"/>
</dbReference>
<evidence type="ECO:0000313" key="10">
    <source>
        <dbReference type="Proteomes" id="UP000278823"/>
    </source>
</evidence>